<feature type="transmembrane region" description="Helical" evidence="2">
    <location>
        <begin position="6"/>
        <end position="32"/>
    </location>
</feature>
<organism evidence="3 4">
    <name type="scientific">Anaerosalibacter massiliensis</name>
    <dbReference type="NCBI Taxonomy" id="1347392"/>
    <lineage>
        <taxon>Bacteria</taxon>
        <taxon>Bacillati</taxon>
        <taxon>Bacillota</taxon>
        <taxon>Tissierellia</taxon>
        <taxon>Tissierellales</taxon>
        <taxon>Sporanaerobacteraceae</taxon>
        <taxon>Anaerosalibacter</taxon>
    </lineage>
</organism>
<protein>
    <submittedName>
        <fullName evidence="3">Uncharacterized protein</fullName>
    </submittedName>
</protein>
<name>A0A9X2MJJ3_9FIRM</name>
<dbReference type="AlphaFoldDB" id="A0A9X2MJJ3"/>
<gene>
    <name evidence="3" type="ORF">NSA23_13905</name>
</gene>
<keyword evidence="2" id="KW-1133">Transmembrane helix</keyword>
<accession>A0A9X2MJJ3</accession>
<evidence type="ECO:0000256" key="1">
    <source>
        <dbReference type="SAM" id="MobiDB-lite"/>
    </source>
</evidence>
<dbReference type="Proteomes" id="UP001142078">
    <property type="component" value="Unassembled WGS sequence"/>
</dbReference>
<keyword evidence="2" id="KW-0472">Membrane</keyword>
<dbReference type="OrthoDB" id="9992967at2"/>
<evidence type="ECO:0000313" key="3">
    <source>
        <dbReference type="EMBL" id="MCR2045200.1"/>
    </source>
</evidence>
<reference evidence="3" key="1">
    <citation type="submission" date="2022-07" db="EMBL/GenBank/DDBJ databases">
        <title>Enhanced cultured diversity of the mouse gut microbiota enables custom-made synthetic communities.</title>
        <authorList>
            <person name="Afrizal A."/>
        </authorList>
    </citation>
    <scope>NUCLEOTIDE SEQUENCE</scope>
    <source>
        <strain evidence="3">DSM 29482</strain>
    </source>
</reference>
<evidence type="ECO:0000256" key="2">
    <source>
        <dbReference type="SAM" id="Phobius"/>
    </source>
</evidence>
<comment type="caution">
    <text evidence="3">The sequence shown here is derived from an EMBL/GenBank/DDBJ whole genome shotgun (WGS) entry which is preliminary data.</text>
</comment>
<keyword evidence="4" id="KW-1185">Reference proteome</keyword>
<dbReference type="RefSeq" id="WP_042683192.1">
    <property type="nucleotide sequence ID" value="NZ_CABKTM010000074.1"/>
</dbReference>
<sequence length="70" mass="8293">MNQIGMGTFGFLSIIVFIIQFAKEILLIFLMYKGIKVLNIYINKNRSQKKDDAKEINKRNLENEEEKRIQ</sequence>
<dbReference type="EMBL" id="JANJZL010000013">
    <property type="protein sequence ID" value="MCR2045200.1"/>
    <property type="molecule type" value="Genomic_DNA"/>
</dbReference>
<feature type="region of interest" description="Disordered" evidence="1">
    <location>
        <begin position="47"/>
        <end position="70"/>
    </location>
</feature>
<proteinExistence type="predicted"/>
<evidence type="ECO:0000313" key="4">
    <source>
        <dbReference type="Proteomes" id="UP001142078"/>
    </source>
</evidence>
<keyword evidence="2" id="KW-0812">Transmembrane</keyword>
<feature type="compositionally biased region" description="Basic and acidic residues" evidence="1">
    <location>
        <begin position="48"/>
        <end position="70"/>
    </location>
</feature>